<sequence>MVSNNKFIYGLTFALILLSGSAQAATYDFRKNLPPGCSQKGNSPAQCPNGLTLQWNDVLVFDKIAEVNVTGNVWLSNAQVFLGANTPLTINATGSISSDSTMQMFGDLNAVGQISLGSDNQVQGNLNSQNQITLNNNTDVTGSLVAPQVSLVSSNTITGPISATQLTLGFNSQVTGNLNVTNNLSVGSSSSITGSINAGNLQSNSPVSLNGPIVVDNEFNLASGSTVNGSVSANRVTLAPSNSTLTGDVTANENVIIGSGNTIDGNVAAGFIRLEASNATITGNAIATGNIVIDWAGQIGGDATAVNITNNAGNTDSVGGTAFCDTSDGAQPLSCQTGSGGGGATQCDALNDLVDYGVIGDSGFTYGNNSEINGTEIDDPNNTNGNTPTPTGVVEEAVVQFPPLTPNVFPSFNGGNSFTNPANLGPGTYNEINLSGNNASASLTGGGTYQIDSINFGPQSQTLTLGPGDYFVRTISLNNDSTIAIAPAGPVRIFIEDSITGGNNLFFNPTGAVQNLMINLYDGASFEIGNYNQGSTTYTFNGVLYAPYTSNDITFGNNSNLQGAVLSAGTVDIGNNTSINFTDAVQDAVRDAFGCDTEVTDIHHYRIQHPLSVVSCVAAPVQVVACLDASCASRYTDATEVALSSSATGSTFANGGVLGFTGGQGTLGLRYVDGGTTTVSLSNGAPAAQNPTECYDSAGTATTNCEIEFRTAGLIFTANDGLSAIPPSFAGTDFDVLARAVETNTQTGACEARLTGAQVLELATSCRNPLTCQAGQNFIANGANVPLNDAGATLSYANVPVTFDANGNAPLVANYTDVGALRLHGRVNLSEAPNADESVIDDPAITLTGTSVNDFVVKPHTLRLFAVDNANQAVSATTSGGSAFATAGDNFSLIITAENANGDATPNFGRETPAAEAQASYVQTLYPSTATAPASDFVGTQGWQLDTNRAGSLRTDSARWLDVGTIELAPGLNGNSYLGAGDVAAKQNATVGRFAPFRFALNTSAVANSCVAGDFTYMSEPALTVSYELYAVDSDGNITENYDSSGYSGTAEVGFAAANLAPADTATDRFADRLLNLAAQQAWTAGVMTFNAANAGFNRHPDGNIDGPFASLQLGLRVLSEIDNRNFAGSDLTLAAVAGAAAPLNGTAQLRYGRLVLENTYGPENEDLSVPLYAEYFDGSRFVTHTDDSCSSALVAGLNVIADPNNLTPVAAGSDSTLTDGALPFDTLRWLAPGTGNTGEFIYEYDAPAWLEFEWRDEAGAMYLDPRAIGGFGQYRGNSRVLFWKEVN</sequence>
<feature type="domain" description="DUF6701" evidence="3">
    <location>
        <begin position="690"/>
        <end position="1287"/>
    </location>
</feature>
<evidence type="ECO:0000256" key="1">
    <source>
        <dbReference type="ARBA" id="ARBA00044755"/>
    </source>
</evidence>
<organism evidence="4 5">
    <name type="scientific">Pseudidiomarina atlantica</name>
    <dbReference type="NCBI Taxonomy" id="1517416"/>
    <lineage>
        <taxon>Bacteria</taxon>
        <taxon>Pseudomonadati</taxon>
        <taxon>Pseudomonadota</taxon>
        <taxon>Gammaproteobacteria</taxon>
        <taxon>Alteromonadales</taxon>
        <taxon>Idiomarinaceae</taxon>
        <taxon>Pseudidiomarina</taxon>
    </lineage>
</organism>
<evidence type="ECO:0000313" key="4">
    <source>
        <dbReference type="EMBL" id="KFZ28991.1"/>
    </source>
</evidence>
<comment type="similarity">
    <text evidence="1">Belongs to the bactofilin family.</text>
</comment>
<dbReference type="InterPro" id="IPR007607">
    <property type="entry name" value="BacA/B"/>
</dbReference>
<dbReference type="OrthoDB" id="9790247at2"/>
<accession>A0A094J8R8</accession>
<comment type="caution">
    <text evidence="4">The sequence shown here is derived from an EMBL/GenBank/DDBJ whole genome shotgun (WGS) entry which is preliminary data.</text>
</comment>
<dbReference type="RefSeq" id="WP_034731235.1">
    <property type="nucleotide sequence ID" value="NZ_JPIN01000005.1"/>
</dbReference>
<gene>
    <name evidence="4" type="ORF">IDAT_04755</name>
</gene>
<proteinExistence type="inferred from homology"/>
<dbReference type="InterPro" id="IPR046524">
    <property type="entry name" value="DUF6701"/>
</dbReference>
<dbReference type="PANTHER" id="PTHR35024:SF4">
    <property type="entry name" value="POLYMER-FORMING CYTOSKELETAL PROTEIN"/>
    <property type="match status" value="1"/>
</dbReference>
<dbReference type="Proteomes" id="UP000053718">
    <property type="component" value="Unassembled WGS sequence"/>
</dbReference>
<name>A0A094J8R8_9GAMM</name>
<reference evidence="4 5" key="1">
    <citation type="submission" date="2014-06" db="EMBL/GenBank/DDBJ databases">
        <title>Draft genome sequence of Idiomarina sp. MCCC 1A10513.</title>
        <authorList>
            <person name="Du J."/>
            <person name="Lai Q."/>
            <person name="Shao Z."/>
        </authorList>
    </citation>
    <scope>NUCLEOTIDE SEQUENCE [LARGE SCALE GENOMIC DNA]</scope>
    <source>
        <strain evidence="4 5">MCCC 1A10513</strain>
    </source>
</reference>
<dbReference type="PANTHER" id="PTHR35024">
    <property type="entry name" value="HYPOTHETICAL CYTOSOLIC PROTEIN"/>
    <property type="match status" value="1"/>
</dbReference>
<feature type="chain" id="PRO_5001899112" description="DUF6701 domain-containing protein" evidence="2">
    <location>
        <begin position="25"/>
        <end position="1288"/>
    </location>
</feature>
<evidence type="ECO:0000313" key="5">
    <source>
        <dbReference type="Proteomes" id="UP000053718"/>
    </source>
</evidence>
<evidence type="ECO:0000259" key="3">
    <source>
        <dbReference type="Pfam" id="PF20419"/>
    </source>
</evidence>
<dbReference type="Pfam" id="PF20419">
    <property type="entry name" value="DUF6701"/>
    <property type="match status" value="1"/>
</dbReference>
<dbReference type="STRING" id="1517416.IDAT_04755"/>
<keyword evidence="5" id="KW-1185">Reference proteome</keyword>
<dbReference type="EMBL" id="JPIN01000005">
    <property type="protein sequence ID" value="KFZ28991.1"/>
    <property type="molecule type" value="Genomic_DNA"/>
</dbReference>
<keyword evidence="2" id="KW-0732">Signal</keyword>
<evidence type="ECO:0000256" key="2">
    <source>
        <dbReference type="SAM" id="SignalP"/>
    </source>
</evidence>
<feature type="signal peptide" evidence="2">
    <location>
        <begin position="1"/>
        <end position="24"/>
    </location>
</feature>
<dbReference type="eggNOG" id="COG1664">
    <property type="taxonomic scope" value="Bacteria"/>
</dbReference>
<protein>
    <recommendedName>
        <fullName evidence="3">DUF6701 domain-containing protein</fullName>
    </recommendedName>
</protein>